<dbReference type="SMART" id="SM00849">
    <property type="entry name" value="Lactamase_B"/>
    <property type="match status" value="1"/>
</dbReference>
<accession>A0ABQ2CYW4</accession>
<feature type="domain" description="Metallo-beta-lactamase" evidence="1">
    <location>
        <begin position="15"/>
        <end position="214"/>
    </location>
</feature>
<dbReference type="Pfam" id="PF00753">
    <property type="entry name" value="Lactamase_B"/>
    <property type="match status" value="1"/>
</dbReference>
<dbReference type="Gene3D" id="3.60.15.10">
    <property type="entry name" value="Ribonuclease Z/Hydroxyacylglutathione hydrolase-like"/>
    <property type="match status" value="1"/>
</dbReference>
<sequence>MQKVAERVFVISLGYVNVTVLGEREKFTLVDLATFGSLKNIEKALQRAGFSLDGLHSVLITHAHPDHYGALAELVNKKPVPVYAHSLEIPVLTGQQRPELPPRASLPLPQQLLQLALTSMKLPPTVQEVLPIKEGDVLQDILPGLTVIDLPGHAPGQVGFWVPSSRTLIGGDVLMRGSGRSKLPLRALTVDMRQAALSAQRVLDLDVEKLIVGHGRPILEKAHVELKTLQEDIRKETAAVKVTA</sequence>
<name>A0ABQ2CYW4_9DEIO</name>
<dbReference type="PANTHER" id="PTHR42951:SF17">
    <property type="entry name" value="METALLO-BETA-LACTAMASE DOMAIN-CONTAINING PROTEIN"/>
    <property type="match status" value="1"/>
</dbReference>
<organism evidence="2 3">
    <name type="scientific">Deinococcus roseus</name>
    <dbReference type="NCBI Taxonomy" id="392414"/>
    <lineage>
        <taxon>Bacteria</taxon>
        <taxon>Thermotogati</taxon>
        <taxon>Deinococcota</taxon>
        <taxon>Deinococci</taxon>
        <taxon>Deinococcales</taxon>
        <taxon>Deinococcaceae</taxon>
        <taxon>Deinococcus</taxon>
    </lineage>
</organism>
<proteinExistence type="predicted"/>
<keyword evidence="3" id="KW-1185">Reference proteome</keyword>
<dbReference type="InterPro" id="IPR036866">
    <property type="entry name" value="RibonucZ/Hydroxyglut_hydro"/>
</dbReference>
<gene>
    <name evidence="2" type="ORF">GCM10008938_12610</name>
</gene>
<evidence type="ECO:0000313" key="3">
    <source>
        <dbReference type="Proteomes" id="UP000632222"/>
    </source>
</evidence>
<dbReference type="PANTHER" id="PTHR42951">
    <property type="entry name" value="METALLO-BETA-LACTAMASE DOMAIN-CONTAINING"/>
    <property type="match status" value="1"/>
</dbReference>
<dbReference type="SUPFAM" id="SSF56281">
    <property type="entry name" value="Metallo-hydrolase/oxidoreductase"/>
    <property type="match status" value="1"/>
</dbReference>
<dbReference type="CDD" id="cd07721">
    <property type="entry name" value="yflN-like_MBL-fold"/>
    <property type="match status" value="1"/>
</dbReference>
<dbReference type="RefSeq" id="WP_189001489.1">
    <property type="nucleotide sequence ID" value="NZ_BMOD01000003.1"/>
</dbReference>
<dbReference type="InterPro" id="IPR001279">
    <property type="entry name" value="Metallo-B-lactamas"/>
</dbReference>
<protein>
    <submittedName>
        <fullName evidence="2">MBL fold metallo-hydrolase</fullName>
    </submittedName>
</protein>
<reference evidence="3" key="1">
    <citation type="journal article" date="2019" name="Int. J. Syst. Evol. Microbiol.">
        <title>The Global Catalogue of Microorganisms (GCM) 10K type strain sequencing project: providing services to taxonomists for standard genome sequencing and annotation.</title>
        <authorList>
            <consortium name="The Broad Institute Genomics Platform"/>
            <consortium name="The Broad Institute Genome Sequencing Center for Infectious Disease"/>
            <person name="Wu L."/>
            <person name="Ma J."/>
        </authorList>
    </citation>
    <scope>NUCLEOTIDE SEQUENCE [LARGE SCALE GENOMIC DNA]</scope>
    <source>
        <strain evidence="3">JCM 14370</strain>
    </source>
</reference>
<dbReference type="Proteomes" id="UP000632222">
    <property type="component" value="Unassembled WGS sequence"/>
</dbReference>
<evidence type="ECO:0000259" key="1">
    <source>
        <dbReference type="SMART" id="SM00849"/>
    </source>
</evidence>
<evidence type="ECO:0000313" key="2">
    <source>
        <dbReference type="EMBL" id="GGJ28013.1"/>
    </source>
</evidence>
<dbReference type="EMBL" id="BMOD01000003">
    <property type="protein sequence ID" value="GGJ28013.1"/>
    <property type="molecule type" value="Genomic_DNA"/>
</dbReference>
<comment type="caution">
    <text evidence="2">The sequence shown here is derived from an EMBL/GenBank/DDBJ whole genome shotgun (WGS) entry which is preliminary data.</text>
</comment>
<dbReference type="InterPro" id="IPR050855">
    <property type="entry name" value="NDM-1-like"/>
</dbReference>